<sequence length="123" mass="13738">MTAVRCYDFIDFERRLDDRGRMLRVPAHQETMYPNISDRYNLSVTESPTLAPTFLSPSSTASIATVAIISLLGIIFVFYCGCGPLYLCCYGCSNHTTRRRQAESVFVEVPEVISLNNLSTVAT</sequence>
<feature type="transmembrane region" description="Helical" evidence="1">
    <location>
        <begin position="63"/>
        <end position="90"/>
    </location>
</feature>
<keyword evidence="3" id="KW-1185">Reference proteome</keyword>
<gene>
    <name evidence="2" type="ORF">HPB51_023511</name>
</gene>
<protein>
    <submittedName>
        <fullName evidence="2">Uncharacterized protein</fullName>
    </submittedName>
</protein>
<name>A0A9J6EJU3_RHIMP</name>
<keyword evidence="1" id="KW-0812">Transmembrane</keyword>
<keyword evidence="1" id="KW-1133">Transmembrane helix</keyword>
<accession>A0A9J6EJU3</accession>
<evidence type="ECO:0000313" key="3">
    <source>
        <dbReference type="Proteomes" id="UP000821866"/>
    </source>
</evidence>
<keyword evidence="1" id="KW-0472">Membrane</keyword>
<dbReference type="AlphaFoldDB" id="A0A9J6EJU3"/>
<reference evidence="2" key="2">
    <citation type="submission" date="2021-09" db="EMBL/GenBank/DDBJ databases">
        <authorList>
            <person name="Jia N."/>
            <person name="Wang J."/>
            <person name="Shi W."/>
            <person name="Du L."/>
            <person name="Sun Y."/>
            <person name="Zhan W."/>
            <person name="Jiang J."/>
            <person name="Wang Q."/>
            <person name="Zhang B."/>
            <person name="Ji P."/>
            <person name="Sakyi L.B."/>
            <person name="Cui X."/>
            <person name="Yuan T."/>
            <person name="Jiang B."/>
            <person name="Yang W."/>
            <person name="Lam T.T.-Y."/>
            <person name="Chang Q."/>
            <person name="Ding S."/>
            <person name="Wang X."/>
            <person name="Zhu J."/>
            <person name="Ruan X."/>
            <person name="Zhao L."/>
            <person name="Wei J."/>
            <person name="Que T."/>
            <person name="Du C."/>
            <person name="Cheng J."/>
            <person name="Dai P."/>
            <person name="Han X."/>
            <person name="Huang E."/>
            <person name="Gao Y."/>
            <person name="Liu J."/>
            <person name="Shao H."/>
            <person name="Ye R."/>
            <person name="Li L."/>
            <person name="Wei W."/>
            <person name="Wang X."/>
            <person name="Wang C."/>
            <person name="Huo Q."/>
            <person name="Li W."/>
            <person name="Guo W."/>
            <person name="Chen H."/>
            <person name="Chen S."/>
            <person name="Zhou L."/>
            <person name="Zhou L."/>
            <person name="Ni X."/>
            <person name="Tian J."/>
            <person name="Zhou Y."/>
            <person name="Sheng Y."/>
            <person name="Liu T."/>
            <person name="Pan Y."/>
            <person name="Xia L."/>
            <person name="Li J."/>
            <person name="Zhao F."/>
            <person name="Cao W."/>
        </authorList>
    </citation>
    <scope>NUCLEOTIDE SEQUENCE</scope>
    <source>
        <strain evidence="2">Rmic-2018</strain>
        <tissue evidence="2">Larvae</tissue>
    </source>
</reference>
<reference evidence="2" key="1">
    <citation type="journal article" date="2020" name="Cell">
        <title>Large-Scale Comparative Analyses of Tick Genomes Elucidate Their Genetic Diversity and Vector Capacities.</title>
        <authorList>
            <consortium name="Tick Genome and Microbiome Consortium (TIGMIC)"/>
            <person name="Jia N."/>
            <person name="Wang J."/>
            <person name="Shi W."/>
            <person name="Du L."/>
            <person name="Sun Y."/>
            <person name="Zhan W."/>
            <person name="Jiang J.F."/>
            <person name="Wang Q."/>
            <person name="Zhang B."/>
            <person name="Ji P."/>
            <person name="Bell-Sakyi L."/>
            <person name="Cui X.M."/>
            <person name="Yuan T.T."/>
            <person name="Jiang B.G."/>
            <person name="Yang W.F."/>
            <person name="Lam T.T."/>
            <person name="Chang Q.C."/>
            <person name="Ding S.J."/>
            <person name="Wang X.J."/>
            <person name="Zhu J.G."/>
            <person name="Ruan X.D."/>
            <person name="Zhao L."/>
            <person name="Wei J.T."/>
            <person name="Ye R.Z."/>
            <person name="Que T.C."/>
            <person name="Du C.H."/>
            <person name="Zhou Y.H."/>
            <person name="Cheng J.X."/>
            <person name="Dai P.F."/>
            <person name="Guo W.B."/>
            <person name="Han X.H."/>
            <person name="Huang E.J."/>
            <person name="Li L.F."/>
            <person name="Wei W."/>
            <person name="Gao Y.C."/>
            <person name="Liu J.Z."/>
            <person name="Shao H.Z."/>
            <person name="Wang X."/>
            <person name="Wang C.C."/>
            <person name="Yang T.C."/>
            <person name="Huo Q.B."/>
            <person name="Li W."/>
            <person name="Chen H.Y."/>
            <person name="Chen S.E."/>
            <person name="Zhou L.G."/>
            <person name="Ni X.B."/>
            <person name="Tian J.H."/>
            <person name="Sheng Y."/>
            <person name="Liu T."/>
            <person name="Pan Y.S."/>
            <person name="Xia L.Y."/>
            <person name="Li J."/>
            <person name="Zhao F."/>
            <person name="Cao W.C."/>
        </authorList>
    </citation>
    <scope>NUCLEOTIDE SEQUENCE</scope>
    <source>
        <strain evidence="2">Rmic-2018</strain>
    </source>
</reference>
<organism evidence="2 3">
    <name type="scientific">Rhipicephalus microplus</name>
    <name type="common">Cattle tick</name>
    <name type="synonym">Boophilus microplus</name>
    <dbReference type="NCBI Taxonomy" id="6941"/>
    <lineage>
        <taxon>Eukaryota</taxon>
        <taxon>Metazoa</taxon>
        <taxon>Ecdysozoa</taxon>
        <taxon>Arthropoda</taxon>
        <taxon>Chelicerata</taxon>
        <taxon>Arachnida</taxon>
        <taxon>Acari</taxon>
        <taxon>Parasitiformes</taxon>
        <taxon>Ixodida</taxon>
        <taxon>Ixodoidea</taxon>
        <taxon>Ixodidae</taxon>
        <taxon>Rhipicephalinae</taxon>
        <taxon>Rhipicephalus</taxon>
        <taxon>Boophilus</taxon>
    </lineage>
</organism>
<dbReference type="EMBL" id="JABSTU010000004">
    <property type="protein sequence ID" value="KAH8034381.1"/>
    <property type="molecule type" value="Genomic_DNA"/>
</dbReference>
<proteinExistence type="predicted"/>
<dbReference type="Proteomes" id="UP000821866">
    <property type="component" value="Chromosome 2"/>
</dbReference>
<evidence type="ECO:0000256" key="1">
    <source>
        <dbReference type="SAM" id="Phobius"/>
    </source>
</evidence>
<evidence type="ECO:0000313" key="2">
    <source>
        <dbReference type="EMBL" id="KAH8034381.1"/>
    </source>
</evidence>
<comment type="caution">
    <text evidence="2">The sequence shown here is derived from an EMBL/GenBank/DDBJ whole genome shotgun (WGS) entry which is preliminary data.</text>
</comment>